<dbReference type="InterPro" id="IPR029060">
    <property type="entry name" value="PIN-like_dom_sf"/>
</dbReference>
<protein>
    <submittedName>
        <fullName evidence="2">PIN domain-containing protein</fullName>
    </submittedName>
</protein>
<evidence type="ECO:0000313" key="2">
    <source>
        <dbReference type="EMBL" id="XCM35605.1"/>
    </source>
</evidence>
<gene>
    <name evidence="2" type="ORF">ABWT76_004297</name>
</gene>
<evidence type="ECO:0000259" key="1">
    <source>
        <dbReference type="Pfam" id="PF01850"/>
    </source>
</evidence>
<reference evidence="2" key="1">
    <citation type="submission" date="2024-07" db="EMBL/GenBank/DDBJ databases">
        <authorList>
            <person name="Kim Y.J."/>
            <person name="Jeong J.Y."/>
        </authorList>
    </citation>
    <scope>NUCLEOTIDE SEQUENCE</scope>
    <source>
        <strain evidence="2">GIHE-MW2</strain>
    </source>
</reference>
<organism evidence="2">
    <name type="scientific">Planktothricoides raciborskii GIHE-MW2</name>
    <dbReference type="NCBI Taxonomy" id="2792601"/>
    <lineage>
        <taxon>Bacteria</taxon>
        <taxon>Bacillati</taxon>
        <taxon>Cyanobacteriota</taxon>
        <taxon>Cyanophyceae</taxon>
        <taxon>Oscillatoriophycideae</taxon>
        <taxon>Oscillatoriales</taxon>
        <taxon>Oscillatoriaceae</taxon>
        <taxon>Planktothricoides</taxon>
    </lineage>
</organism>
<dbReference type="Pfam" id="PF01850">
    <property type="entry name" value="PIN"/>
    <property type="match status" value="1"/>
</dbReference>
<name>A0AAU8J9X6_9CYAN</name>
<dbReference type="SUPFAM" id="SSF88723">
    <property type="entry name" value="PIN domain-like"/>
    <property type="match status" value="1"/>
</dbReference>
<proteinExistence type="predicted"/>
<accession>A0AAU8J9X6</accession>
<dbReference type="EMBL" id="CP159837">
    <property type="protein sequence ID" value="XCM35605.1"/>
    <property type="molecule type" value="Genomic_DNA"/>
</dbReference>
<dbReference type="InterPro" id="IPR002716">
    <property type="entry name" value="PIN_dom"/>
</dbReference>
<dbReference type="Gene3D" id="3.40.50.1010">
    <property type="entry name" value="5'-nuclease"/>
    <property type="match status" value="1"/>
</dbReference>
<dbReference type="AlphaFoldDB" id="A0AAU8J9X6"/>
<feature type="domain" description="PIN" evidence="1">
    <location>
        <begin position="5"/>
        <end position="125"/>
    </location>
</feature>
<sequence>MKPTVIIDTGFLVALLNRSEQYHSWVKNQLNNISSPIITCEPVITETCFLLRKIYGAETTILNLINSQKLKIPFRLIDEFSMVHQLMQRYQSVPMSLADACLVRMAEIYPNSLVLTLDSDFRIYRKNKNEIIPLVIPNER</sequence>
<dbReference type="RefSeq" id="WP_054465441.1">
    <property type="nucleotide sequence ID" value="NZ_CP159837.1"/>
</dbReference>